<comment type="caution">
    <text evidence="2">The sequence shown here is derived from an EMBL/GenBank/DDBJ whole genome shotgun (WGS) entry which is preliminary data.</text>
</comment>
<protein>
    <submittedName>
        <fullName evidence="2">Uncharacterized protein</fullName>
    </submittedName>
</protein>
<dbReference type="AlphaFoldDB" id="A0A9P7ELK0"/>
<evidence type="ECO:0000313" key="1">
    <source>
        <dbReference type="EMBL" id="KAG1799962.1"/>
    </source>
</evidence>
<gene>
    <name evidence="2" type="ORF">BJ212DRAFT_1295832</name>
    <name evidence="1" type="ORF">BJ212DRAFT_1305439</name>
</gene>
<evidence type="ECO:0000313" key="2">
    <source>
        <dbReference type="EMBL" id="KAG1824732.1"/>
    </source>
</evidence>
<organism evidence="2 3">
    <name type="scientific">Suillus subaureus</name>
    <dbReference type="NCBI Taxonomy" id="48587"/>
    <lineage>
        <taxon>Eukaryota</taxon>
        <taxon>Fungi</taxon>
        <taxon>Dikarya</taxon>
        <taxon>Basidiomycota</taxon>
        <taxon>Agaricomycotina</taxon>
        <taxon>Agaricomycetes</taxon>
        <taxon>Agaricomycetidae</taxon>
        <taxon>Boletales</taxon>
        <taxon>Suillineae</taxon>
        <taxon>Suillaceae</taxon>
        <taxon>Suillus</taxon>
    </lineage>
</organism>
<accession>A0A9P7ELK0</accession>
<sequence length="108" mass="12221">MCKGQPIIADDSRLKTDEHIFNGCQGFPIAQERDKDGDPKFWVTYDRVSAEYGDDFLTWANDDMDYLDVCECLDTNASLAFNVLGKQWLNSTGGEGGSLEERCIQRQM</sequence>
<name>A0A9P7ELK0_9AGAM</name>
<dbReference type="GeneID" id="64626382"/>
<evidence type="ECO:0000313" key="3">
    <source>
        <dbReference type="Proteomes" id="UP000807769"/>
    </source>
</evidence>
<reference evidence="2" key="1">
    <citation type="journal article" date="2020" name="New Phytol.">
        <title>Comparative genomics reveals dynamic genome evolution in host specialist ectomycorrhizal fungi.</title>
        <authorList>
            <person name="Lofgren L.A."/>
            <person name="Nguyen N.H."/>
            <person name="Vilgalys R."/>
            <person name="Ruytinx J."/>
            <person name="Liao H.L."/>
            <person name="Branco S."/>
            <person name="Kuo A."/>
            <person name="LaButti K."/>
            <person name="Lipzen A."/>
            <person name="Andreopoulos W."/>
            <person name="Pangilinan J."/>
            <person name="Riley R."/>
            <person name="Hundley H."/>
            <person name="Na H."/>
            <person name="Barry K."/>
            <person name="Grigoriev I.V."/>
            <person name="Stajich J.E."/>
            <person name="Kennedy P.G."/>
        </authorList>
    </citation>
    <scope>NUCLEOTIDE SEQUENCE</scope>
    <source>
        <strain evidence="2">MN1</strain>
    </source>
</reference>
<dbReference type="EMBL" id="JABBWG010000131">
    <property type="protein sequence ID" value="KAG1799962.1"/>
    <property type="molecule type" value="Genomic_DNA"/>
</dbReference>
<dbReference type="RefSeq" id="XP_041198449.1">
    <property type="nucleotide sequence ID" value="XM_041332365.1"/>
</dbReference>
<keyword evidence="3" id="KW-1185">Reference proteome</keyword>
<dbReference type="EMBL" id="JABBWG010000003">
    <property type="protein sequence ID" value="KAG1824732.1"/>
    <property type="molecule type" value="Genomic_DNA"/>
</dbReference>
<proteinExistence type="predicted"/>
<dbReference type="Proteomes" id="UP000807769">
    <property type="component" value="Unassembled WGS sequence"/>
</dbReference>